<gene>
    <name evidence="8 10 11" type="ORF">SRAE_2000431300</name>
</gene>
<evidence type="ECO:0000256" key="6">
    <source>
        <dbReference type="ARBA" id="ARBA00023121"/>
    </source>
</evidence>
<keyword evidence="5" id="KW-0175">Coiled coil</keyword>
<dbReference type="Pfam" id="PF05823">
    <property type="entry name" value="Gp-FAR-1"/>
    <property type="match status" value="1"/>
</dbReference>
<evidence type="ECO:0000256" key="2">
    <source>
        <dbReference type="ARBA" id="ARBA00006648"/>
    </source>
</evidence>
<dbReference type="Proteomes" id="UP000035682">
    <property type="component" value="Unplaced"/>
</dbReference>
<feature type="chain" id="PRO_5015031106" evidence="7">
    <location>
        <begin position="18"/>
        <end position="249"/>
    </location>
</feature>
<reference evidence="10" key="2">
    <citation type="submission" date="2020-12" db="UniProtKB">
        <authorList>
            <consortium name="WormBaseParasite"/>
        </authorList>
    </citation>
    <scope>IDENTIFICATION</scope>
</reference>
<evidence type="ECO:0000256" key="4">
    <source>
        <dbReference type="ARBA" id="ARBA00022729"/>
    </source>
</evidence>
<name>A0A090LQ47_STRRB</name>
<comment type="similarity">
    <text evidence="2">Belongs to the fatty-acid and retinol-binding protein (FARBP) family.</text>
</comment>
<dbReference type="GO" id="GO:0008289">
    <property type="term" value="F:lipid binding"/>
    <property type="evidence" value="ECO:0007669"/>
    <property type="project" value="UniProtKB-KW"/>
</dbReference>
<reference evidence="8 9" key="1">
    <citation type="submission" date="2014-09" db="EMBL/GenBank/DDBJ databases">
        <authorList>
            <person name="Martin A.A."/>
        </authorList>
    </citation>
    <scope>NUCLEOTIDE SEQUENCE</scope>
    <source>
        <strain evidence="9">ED321</strain>
        <strain evidence="8">ED321 Heterogonic</strain>
    </source>
</reference>
<keyword evidence="3" id="KW-0964">Secreted</keyword>
<keyword evidence="9" id="KW-1185">Reference proteome</keyword>
<dbReference type="InterPro" id="IPR008632">
    <property type="entry name" value="Gp-FAR-1"/>
</dbReference>
<comment type="subcellular location">
    <subcellularLocation>
        <location evidence="1">Secreted</location>
    </subcellularLocation>
</comment>
<evidence type="ECO:0000313" key="11">
    <source>
        <dbReference type="WormBase" id="SRAE_2000431300"/>
    </source>
</evidence>
<dbReference type="GeneID" id="36382036"/>
<accession>A0A090LQ47</accession>
<evidence type="ECO:0000313" key="9">
    <source>
        <dbReference type="Proteomes" id="UP000035682"/>
    </source>
</evidence>
<keyword evidence="6" id="KW-0446">Lipid-binding</keyword>
<dbReference type="RefSeq" id="XP_024508865.1">
    <property type="nucleotide sequence ID" value="XM_024643168.1"/>
</dbReference>
<dbReference type="GO" id="GO:0005576">
    <property type="term" value="C:extracellular region"/>
    <property type="evidence" value="ECO:0007669"/>
    <property type="project" value="UniProtKB-SubCell"/>
</dbReference>
<organism evidence="8">
    <name type="scientific">Strongyloides ratti</name>
    <name type="common">Parasitic roundworm</name>
    <dbReference type="NCBI Taxonomy" id="34506"/>
    <lineage>
        <taxon>Eukaryota</taxon>
        <taxon>Metazoa</taxon>
        <taxon>Ecdysozoa</taxon>
        <taxon>Nematoda</taxon>
        <taxon>Chromadorea</taxon>
        <taxon>Rhabditida</taxon>
        <taxon>Tylenchina</taxon>
        <taxon>Panagrolaimomorpha</taxon>
        <taxon>Strongyloidoidea</taxon>
        <taxon>Strongyloididae</taxon>
        <taxon>Strongyloides</taxon>
    </lineage>
</organism>
<dbReference type="AlphaFoldDB" id="A0A090LQ47"/>
<dbReference type="WormBase" id="SRAE_2000431300">
    <property type="protein sequence ID" value="SRP01522"/>
    <property type="gene ID" value="WBGene00264543"/>
</dbReference>
<protein>
    <submittedName>
        <fullName evidence="8 10">Nematode fatty acid retinoid binding family-containing protein</fullName>
    </submittedName>
</protein>
<keyword evidence="4 7" id="KW-0732">Signal</keyword>
<proteinExistence type="inferred from homology"/>
<dbReference type="CTD" id="36382036"/>
<evidence type="ECO:0000256" key="3">
    <source>
        <dbReference type="ARBA" id="ARBA00022525"/>
    </source>
</evidence>
<dbReference type="EMBL" id="LN609529">
    <property type="protein sequence ID" value="CEF69666.1"/>
    <property type="molecule type" value="Genomic_DNA"/>
</dbReference>
<evidence type="ECO:0000313" key="8">
    <source>
        <dbReference type="EMBL" id="CEF69666.1"/>
    </source>
</evidence>
<dbReference type="Gene3D" id="1.20.120.1100">
    <property type="match status" value="1"/>
</dbReference>
<evidence type="ECO:0000256" key="1">
    <source>
        <dbReference type="ARBA" id="ARBA00004613"/>
    </source>
</evidence>
<dbReference type="WBParaSite" id="SRAE_2000431300.1">
    <property type="protein sequence ID" value="SRAE_2000431300.1"/>
    <property type="gene ID" value="WBGene00264543"/>
</dbReference>
<evidence type="ECO:0000256" key="5">
    <source>
        <dbReference type="ARBA" id="ARBA00023054"/>
    </source>
</evidence>
<evidence type="ECO:0000256" key="7">
    <source>
        <dbReference type="SAM" id="SignalP"/>
    </source>
</evidence>
<evidence type="ECO:0000313" key="10">
    <source>
        <dbReference type="WBParaSite" id="SRAE_2000431300.1"/>
    </source>
</evidence>
<sequence length="249" mass="27846">MKFISLVCIFFVVKAKADDVVGETVNTISSQFSEGIPEIVANSIQILNEEIIKLVSERNESSSISSLIPKEILDTLDDLSLQEKVQIMKSMIVIGMKAKTKGTNLSKEDIITAFEKIPSETLDKLKTLHDTLIEKGQKVSSGVKDFFKNMIEYIHEKYTQYKNIKDLSEIPENERIQAAVKVIQGYVNLTDDDRKSIGEAFESLKNLVNNEKLLTPLKSINENSTVEDLAGAQTQILDSLMKGEFNPTV</sequence>
<feature type="signal peptide" evidence="7">
    <location>
        <begin position="1"/>
        <end position="17"/>
    </location>
</feature>